<dbReference type="SUPFAM" id="SSF109998">
    <property type="entry name" value="Triger factor/SurA peptide-binding domain-like"/>
    <property type="match status" value="1"/>
</dbReference>
<keyword evidence="5 10" id="KW-0697">Rotamase</keyword>
<dbReference type="STRING" id="1359163.NLO413_1004"/>
<keyword evidence="10" id="KW-0963">Cytoplasm</keyword>
<keyword evidence="7 10" id="KW-0413">Isomerase</keyword>
<dbReference type="Gene3D" id="1.10.3120.10">
    <property type="entry name" value="Trigger factor, C-terminal domain"/>
    <property type="match status" value="1"/>
</dbReference>
<keyword evidence="15" id="KW-1185">Reference proteome</keyword>
<evidence type="ECO:0000313" key="14">
    <source>
        <dbReference type="EMBL" id="KJV69605.1"/>
    </source>
</evidence>
<comment type="domain">
    <text evidence="10">Consists of 3 domains; the N-terminus binds the ribosome, the middle domain has PPIase activity, while the C-terminus has intrinsic chaperone activity on its own.</text>
</comment>
<evidence type="ECO:0000313" key="15">
    <source>
        <dbReference type="Proteomes" id="UP000033562"/>
    </source>
</evidence>
<evidence type="ECO:0000259" key="13">
    <source>
        <dbReference type="PROSITE" id="PS50059"/>
    </source>
</evidence>
<comment type="catalytic activity">
    <reaction evidence="1 10 11">
        <text>[protein]-peptidylproline (omega=180) = [protein]-peptidylproline (omega=0)</text>
        <dbReference type="Rhea" id="RHEA:16237"/>
        <dbReference type="Rhea" id="RHEA-COMP:10747"/>
        <dbReference type="Rhea" id="RHEA-COMP:10748"/>
        <dbReference type="ChEBI" id="CHEBI:83833"/>
        <dbReference type="ChEBI" id="CHEBI:83834"/>
        <dbReference type="EC" id="5.2.1.8"/>
    </reaction>
</comment>
<comment type="function">
    <text evidence="8 10">Involved in protein export. Acts as a chaperone by maintaining the newly synthesized protein in an open conformation. Functions as a peptidyl-prolyl cis-trans isomerase.</text>
</comment>
<dbReference type="PROSITE" id="PS50059">
    <property type="entry name" value="FKBP_PPIASE"/>
    <property type="match status" value="1"/>
</dbReference>
<evidence type="ECO:0000256" key="8">
    <source>
        <dbReference type="ARBA" id="ARBA00024849"/>
    </source>
</evidence>
<dbReference type="Pfam" id="PF05697">
    <property type="entry name" value="Trigger_N"/>
    <property type="match status" value="1"/>
</dbReference>
<keyword evidence="10 12" id="KW-0131">Cell cycle</keyword>
<evidence type="ECO:0000256" key="6">
    <source>
        <dbReference type="ARBA" id="ARBA00023186"/>
    </source>
</evidence>
<feature type="domain" description="PPIase FKBP-type" evidence="13">
    <location>
        <begin position="177"/>
        <end position="229"/>
    </location>
</feature>
<reference evidence="14 15" key="1">
    <citation type="submission" date="2015-02" db="EMBL/GenBank/DDBJ databases">
        <title>Genome Sequencing of Rickettsiales.</title>
        <authorList>
            <person name="Daugherty S.C."/>
            <person name="Su Q."/>
            <person name="Abolude K."/>
            <person name="Beier-Sexton M."/>
            <person name="Carlyon J.A."/>
            <person name="Carter R."/>
            <person name="Day N.P."/>
            <person name="Dumler S.J."/>
            <person name="Dyachenko V."/>
            <person name="Godinez A."/>
            <person name="Kurtti T.J."/>
            <person name="Lichay M."/>
            <person name="Mullins K.E."/>
            <person name="Ott S."/>
            <person name="Pappas-Brown V."/>
            <person name="Paris D.H."/>
            <person name="Patel P."/>
            <person name="Richards A.L."/>
            <person name="Sadzewicz L."/>
            <person name="Sears K."/>
            <person name="Seidman D."/>
            <person name="Sengamalay N."/>
            <person name="Stenos J."/>
            <person name="Tallon L.J."/>
            <person name="Vincent G."/>
            <person name="Fraser C.M."/>
            <person name="Munderloh U."/>
            <person name="Dunning-Hotopp J.C."/>
        </authorList>
    </citation>
    <scope>NUCLEOTIDE SEQUENCE [LARGE SCALE GENOMIC DNA]</scope>
    <source>
        <strain evidence="14 15">RAC413</strain>
    </source>
</reference>
<evidence type="ECO:0000256" key="2">
    <source>
        <dbReference type="ARBA" id="ARBA00005464"/>
    </source>
</evidence>
<dbReference type="Proteomes" id="UP000033562">
    <property type="component" value="Unassembled WGS sequence"/>
</dbReference>
<dbReference type="GO" id="GO:0006457">
    <property type="term" value="P:protein folding"/>
    <property type="evidence" value="ECO:0007669"/>
    <property type="project" value="UniProtKB-UniRule"/>
</dbReference>
<dbReference type="InterPro" id="IPR001179">
    <property type="entry name" value="PPIase_FKBP_dom"/>
</dbReference>
<dbReference type="Gene3D" id="3.30.70.1050">
    <property type="entry name" value="Trigger factor ribosome-binding domain"/>
    <property type="match status" value="1"/>
</dbReference>
<evidence type="ECO:0000256" key="3">
    <source>
        <dbReference type="ARBA" id="ARBA00013194"/>
    </source>
</evidence>
<dbReference type="InterPro" id="IPR037041">
    <property type="entry name" value="Trigger_fac_C_sf"/>
</dbReference>
<dbReference type="RefSeq" id="WP_045809274.1">
    <property type="nucleotide sequence ID" value="NZ_LANX01000001.1"/>
</dbReference>
<dbReference type="InterPro" id="IPR027304">
    <property type="entry name" value="Trigger_fact/SurA_dom_sf"/>
</dbReference>
<dbReference type="GO" id="GO:0003755">
    <property type="term" value="F:peptidyl-prolyl cis-trans isomerase activity"/>
    <property type="evidence" value="ECO:0007669"/>
    <property type="project" value="UniProtKB-UniRule"/>
</dbReference>
<keyword evidence="6 10" id="KW-0143">Chaperone</keyword>
<dbReference type="Gene3D" id="3.10.50.40">
    <property type="match status" value="1"/>
</dbReference>
<dbReference type="SUPFAM" id="SSF54534">
    <property type="entry name" value="FKBP-like"/>
    <property type="match status" value="1"/>
</dbReference>
<dbReference type="InterPro" id="IPR008880">
    <property type="entry name" value="Trigger_fac_C"/>
</dbReference>
<dbReference type="InterPro" id="IPR008881">
    <property type="entry name" value="Trigger_fac_ribosome-bd_bac"/>
</dbReference>
<gene>
    <name evidence="10 14" type="primary">tig</name>
    <name evidence="14" type="ORF">NLO413_1004</name>
</gene>
<dbReference type="Pfam" id="PF00254">
    <property type="entry name" value="FKBP_C"/>
    <property type="match status" value="1"/>
</dbReference>
<proteinExistence type="inferred from homology"/>
<keyword evidence="10 12" id="KW-0132">Cell division</keyword>
<dbReference type="HAMAP" id="MF_00303">
    <property type="entry name" value="Trigger_factor_Tig"/>
    <property type="match status" value="1"/>
</dbReference>
<evidence type="ECO:0000256" key="11">
    <source>
        <dbReference type="PROSITE-ProRule" id="PRU00277"/>
    </source>
</evidence>
<dbReference type="InterPro" id="IPR005215">
    <property type="entry name" value="Trig_fac"/>
</dbReference>
<name>A0A0F3NNI4_9RICK</name>
<comment type="similarity">
    <text evidence="2 10 12">Belongs to the FKBP-type PPIase family. Tig subfamily.</text>
</comment>
<dbReference type="NCBIfam" id="TIGR00115">
    <property type="entry name" value="tig"/>
    <property type="match status" value="1"/>
</dbReference>
<dbReference type="PIRSF" id="PIRSF003095">
    <property type="entry name" value="Trigger_factor"/>
    <property type="match status" value="1"/>
</dbReference>
<dbReference type="GO" id="GO:0005737">
    <property type="term" value="C:cytoplasm"/>
    <property type="evidence" value="ECO:0007669"/>
    <property type="project" value="UniProtKB-SubCell"/>
</dbReference>
<comment type="subcellular location">
    <subcellularLocation>
        <location evidence="10">Cytoplasm</location>
    </subcellularLocation>
    <text evidence="10">About half TF is bound to the ribosome near the polypeptide exit tunnel while the other half is free in the cytoplasm.</text>
</comment>
<dbReference type="InterPro" id="IPR036611">
    <property type="entry name" value="Trigger_fac_ribosome-bd_sf"/>
</dbReference>
<dbReference type="SUPFAM" id="SSF102735">
    <property type="entry name" value="Trigger factor ribosome-binding domain"/>
    <property type="match status" value="1"/>
</dbReference>
<evidence type="ECO:0000256" key="4">
    <source>
        <dbReference type="ARBA" id="ARBA00016902"/>
    </source>
</evidence>
<dbReference type="Pfam" id="PF05698">
    <property type="entry name" value="Trigger_C"/>
    <property type="match status" value="1"/>
</dbReference>
<organism evidence="14 15">
    <name type="scientific">Candidatus Neoehrlichia procyonis str. RAC413</name>
    <dbReference type="NCBI Taxonomy" id="1359163"/>
    <lineage>
        <taxon>Bacteria</taxon>
        <taxon>Pseudomonadati</taxon>
        <taxon>Pseudomonadota</taxon>
        <taxon>Alphaproteobacteria</taxon>
        <taxon>Rickettsiales</taxon>
        <taxon>Anaplasmataceae</taxon>
        <taxon>Candidatus Neoehrlichia</taxon>
    </lineage>
</organism>
<dbReference type="InterPro" id="IPR046357">
    <property type="entry name" value="PPIase_dom_sf"/>
</dbReference>
<protein>
    <recommendedName>
        <fullName evidence="4 10">Trigger factor</fullName>
        <shortName evidence="10">TF</shortName>
        <ecNumber evidence="3 10">5.2.1.8</ecNumber>
    </recommendedName>
    <alternativeName>
        <fullName evidence="9 10">PPIase</fullName>
    </alternativeName>
</protein>
<evidence type="ECO:0000256" key="9">
    <source>
        <dbReference type="ARBA" id="ARBA00029986"/>
    </source>
</evidence>
<dbReference type="OrthoDB" id="9767721at2"/>
<evidence type="ECO:0000256" key="10">
    <source>
        <dbReference type="HAMAP-Rule" id="MF_00303"/>
    </source>
</evidence>
<comment type="caution">
    <text evidence="14">The sequence shown here is derived from an EMBL/GenBank/DDBJ whole genome shotgun (WGS) entry which is preliminary data.</text>
</comment>
<dbReference type="GO" id="GO:0051301">
    <property type="term" value="P:cell division"/>
    <property type="evidence" value="ECO:0007669"/>
    <property type="project" value="UniProtKB-KW"/>
</dbReference>
<dbReference type="GO" id="GO:0015031">
    <property type="term" value="P:protein transport"/>
    <property type="evidence" value="ECO:0007669"/>
    <property type="project" value="UniProtKB-UniRule"/>
</dbReference>
<evidence type="ECO:0000256" key="5">
    <source>
        <dbReference type="ARBA" id="ARBA00023110"/>
    </source>
</evidence>
<accession>A0A0F3NNI4</accession>
<evidence type="ECO:0000256" key="1">
    <source>
        <dbReference type="ARBA" id="ARBA00000971"/>
    </source>
</evidence>
<sequence length="442" mass="50870">MDGFYIAKEILRDKLKHEYEFIIDNDYFQRQLDDKFKEVAKSVKISGFRPGKVSVDVVKKLHFDDVVNFVVSKIIEDVSSLFLKENNFQEVVSSNVDVSFIPNEKVSSDNIHRLQLMYKLQFEIMPEVPCFDIENVTLKDREVLIGNKDIDDFIDTLNSKYVNFVKPDNEQHEICKGDKVIINYYGKIRGKAFKGGSAKNYEVVVGDSHLLEDFENKLIGMKKGEQKMFPLLFPCDYKIAHMAGREVEMLVDIQDVFVSKGADNHEELAKGYGFDDVEAMRTFSEKAIKEKCTQMNNILMKKELFDYMDDNYSLDAPECVVSTELKKVNHELENSKLNTKIDPLKEAVKRVKLGMILMKISKDHNISVVSEDVVNFIKSNYVDYGASFNNVIKLLKSNKDFSNYIRGKVLEDKVVDYIIGCVKKEKENITCADLEELFNSIS</sequence>
<evidence type="ECO:0000256" key="12">
    <source>
        <dbReference type="RuleBase" id="RU003914"/>
    </source>
</evidence>
<evidence type="ECO:0000256" key="7">
    <source>
        <dbReference type="ARBA" id="ARBA00023235"/>
    </source>
</evidence>
<dbReference type="EC" id="5.2.1.8" evidence="3 10"/>
<dbReference type="EMBL" id="LANX01000001">
    <property type="protein sequence ID" value="KJV69605.1"/>
    <property type="molecule type" value="Genomic_DNA"/>
</dbReference>
<dbReference type="AlphaFoldDB" id="A0A0F3NNI4"/>